<dbReference type="RefSeq" id="XP_047740958.1">
    <property type="nucleotide sequence ID" value="XM_047885002.1"/>
</dbReference>
<gene>
    <name evidence="3" type="primary">LOC108664490</name>
</gene>
<proteinExistence type="predicted"/>
<reference evidence="3" key="1">
    <citation type="submission" date="2025-08" db="UniProtKB">
        <authorList>
            <consortium name="RefSeq"/>
        </authorList>
    </citation>
    <scope>IDENTIFICATION</scope>
    <source>
        <tissue evidence="3">Whole organism</tissue>
    </source>
</reference>
<feature type="compositionally biased region" description="Polar residues" evidence="1">
    <location>
        <begin position="658"/>
        <end position="676"/>
    </location>
</feature>
<accession>A0A979FWK2</accession>
<feature type="region of interest" description="Disordered" evidence="1">
    <location>
        <begin position="655"/>
        <end position="676"/>
    </location>
</feature>
<name>A0A979FWK2_HYAAZ</name>
<sequence length="940" mass="101957">MSSTIVNSTGSASAAMPAECERCQSCVEPSHCPAYCFANTSSSDSTSPRDNISPRDDVSSCDASCAANPNIPCTHSNAMHPTSTPDVSHKVSDALSNLKSAANESDIVTKCPILISNVVLDNPDFWESHEASAEEDNDVAFEPTKVCQGREVYNPVGDASSKDDEIDVVEIFSKPKDKCCSDDSFEGPKVDSAMPSNSADEDQCVGIDEDITCGSCTAEKLNYSVTDFDCRGDDGYDTSMECKTGTYLKKACIEMILTKCSVVAGDDFQDLNDRDSDSDDSRLSKSDNEESCKSDPGRKDSDESGSDNDESCESDSDNKESSESDSSDENEIVSNADESEDEVEFMDDSFLDSEDGEPTDDMDDDDDANDDSDDSVQFMTCDDIDSDDDLGLTFDLFEASEPSSSTTAKSDSSQTTEHEKTIAMEIEAERMKVQAANRRWEVYYSETSHERVVAGVVFKVLPKPKVHSPNWGCFPSKSSMKGPDNSPSLGFIPCRKTPAPCDFLSAVSSRIEVLMRDQGPDLLEAPCGERDGPIHSSCAYEASSPELQRSSGAELSPQKMFSSKKLDVNFHDGENCSADLMTNEGQIKNDSNDTHLASEGKNVQMVSSDLPESDSRYDILAGCESSGKLQVTSLEVTLNLIPTNSSSDDNILFPGEHNTASNVSEGPSSSEQISDSNAHSNFAVVSPAHVDRPLQLVMNVALYETGSCVAEHGVDYEDLCYDGVIEQFDILVHPDGHRDAVAVVSIENCAPLPLSSSYPPPITSASSKMSISSYEGDEKSSDETDAGDDFAWTENVDCNGSFKVASDFKDEFFDDECPQDDGAEMNESAVLNQVPASLECEAGNQLPASPEHEAENQVAASPEHVWDQVPGSPVDNPASGRRRKVMFNLRVDKRLLHAFLSEHQEARSGRCWIQCVADRARERRAAGRPEYDPSSDEDDE</sequence>
<dbReference type="AlphaFoldDB" id="A0A979FWK2"/>
<keyword evidence="2" id="KW-1185">Reference proteome</keyword>
<evidence type="ECO:0000313" key="3">
    <source>
        <dbReference type="RefSeq" id="XP_047740958.1"/>
    </source>
</evidence>
<feature type="compositionally biased region" description="Low complexity" evidence="1">
    <location>
        <begin position="397"/>
        <end position="415"/>
    </location>
</feature>
<feature type="region of interest" description="Disordered" evidence="1">
    <location>
        <begin position="765"/>
        <end position="788"/>
    </location>
</feature>
<protein>
    <submittedName>
        <fullName evidence="3">Uncharacterized protein LOC108664490 isoform X2</fullName>
    </submittedName>
</protein>
<feature type="region of interest" description="Disordered" evidence="1">
    <location>
        <begin position="846"/>
        <end position="880"/>
    </location>
</feature>
<feature type="compositionally biased region" description="Acidic residues" evidence="1">
    <location>
        <begin position="323"/>
        <end position="374"/>
    </location>
</feature>
<feature type="compositionally biased region" description="Acidic residues" evidence="1">
    <location>
        <begin position="303"/>
        <end position="315"/>
    </location>
</feature>
<organism evidence="2 3">
    <name type="scientific">Hyalella azteca</name>
    <name type="common">Amphipod</name>
    <dbReference type="NCBI Taxonomy" id="294128"/>
    <lineage>
        <taxon>Eukaryota</taxon>
        <taxon>Metazoa</taxon>
        <taxon>Ecdysozoa</taxon>
        <taxon>Arthropoda</taxon>
        <taxon>Crustacea</taxon>
        <taxon>Multicrustacea</taxon>
        <taxon>Malacostraca</taxon>
        <taxon>Eumalacostraca</taxon>
        <taxon>Peracarida</taxon>
        <taxon>Amphipoda</taxon>
        <taxon>Senticaudata</taxon>
        <taxon>Talitrida</taxon>
        <taxon>Talitroidea</taxon>
        <taxon>Hyalellidae</taxon>
        <taxon>Hyalella</taxon>
    </lineage>
</organism>
<evidence type="ECO:0000313" key="2">
    <source>
        <dbReference type="Proteomes" id="UP000694843"/>
    </source>
</evidence>
<feature type="compositionally biased region" description="Basic and acidic residues" evidence="1">
    <location>
        <begin position="271"/>
        <end position="302"/>
    </location>
</feature>
<feature type="region of interest" description="Disordered" evidence="1">
    <location>
        <begin position="397"/>
        <end position="419"/>
    </location>
</feature>
<dbReference type="Proteomes" id="UP000694843">
    <property type="component" value="Unplaced"/>
</dbReference>
<evidence type="ECO:0000256" key="1">
    <source>
        <dbReference type="SAM" id="MobiDB-lite"/>
    </source>
</evidence>
<feature type="region of interest" description="Disordered" evidence="1">
    <location>
        <begin position="268"/>
        <end position="384"/>
    </location>
</feature>
<dbReference type="GeneID" id="108664490"/>